<keyword evidence="6" id="KW-0862">Zinc</keyword>
<keyword evidence="5 8" id="KW-0863">Zinc-finger</keyword>
<evidence type="ECO:0000256" key="3">
    <source>
        <dbReference type="ARBA" id="ARBA00022723"/>
    </source>
</evidence>
<evidence type="ECO:0000259" key="10">
    <source>
        <dbReference type="PROSITE" id="PS50119"/>
    </source>
</evidence>
<dbReference type="CDD" id="cd19821">
    <property type="entry name" value="Bbox1_BBX-like"/>
    <property type="match status" value="1"/>
</dbReference>
<evidence type="ECO:0000256" key="9">
    <source>
        <dbReference type="PROSITE-ProRule" id="PRU00357"/>
    </source>
</evidence>
<keyword evidence="3" id="KW-0479">Metal-binding</keyword>
<evidence type="ECO:0000256" key="2">
    <source>
        <dbReference type="ARBA" id="ARBA00010024"/>
    </source>
</evidence>
<dbReference type="InterPro" id="IPR000315">
    <property type="entry name" value="Znf_B-box"/>
</dbReference>
<evidence type="ECO:0000256" key="5">
    <source>
        <dbReference type="ARBA" id="ARBA00022771"/>
    </source>
</evidence>
<organism evidence="12 13">
    <name type="scientific">Zostera marina</name>
    <name type="common">Eelgrass</name>
    <dbReference type="NCBI Taxonomy" id="29655"/>
    <lineage>
        <taxon>Eukaryota</taxon>
        <taxon>Viridiplantae</taxon>
        <taxon>Streptophyta</taxon>
        <taxon>Embryophyta</taxon>
        <taxon>Tracheophyta</taxon>
        <taxon>Spermatophyta</taxon>
        <taxon>Magnoliopsida</taxon>
        <taxon>Liliopsida</taxon>
        <taxon>Zosteraceae</taxon>
        <taxon>Zostera</taxon>
    </lineage>
</organism>
<evidence type="ECO:0000313" key="13">
    <source>
        <dbReference type="Proteomes" id="UP000036987"/>
    </source>
</evidence>
<reference evidence="13" key="1">
    <citation type="journal article" date="2016" name="Nature">
        <title>The genome of the seagrass Zostera marina reveals angiosperm adaptation to the sea.</title>
        <authorList>
            <person name="Olsen J.L."/>
            <person name="Rouze P."/>
            <person name="Verhelst B."/>
            <person name="Lin Y.-C."/>
            <person name="Bayer T."/>
            <person name="Collen J."/>
            <person name="Dattolo E."/>
            <person name="De Paoli E."/>
            <person name="Dittami S."/>
            <person name="Maumus F."/>
            <person name="Michel G."/>
            <person name="Kersting A."/>
            <person name="Lauritano C."/>
            <person name="Lohaus R."/>
            <person name="Toepel M."/>
            <person name="Tonon T."/>
            <person name="Vanneste K."/>
            <person name="Amirebrahimi M."/>
            <person name="Brakel J."/>
            <person name="Bostroem C."/>
            <person name="Chovatia M."/>
            <person name="Grimwood J."/>
            <person name="Jenkins J.W."/>
            <person name="Jueterbock A."/>
            <person name="Mraz A."/>
            <person name="Stam W.T."/>
            <person name="Tice H."/>
            <person name="Bornberg-Bauer E."/>
            <person name="Green P.J."/>
            <person name="Pearson G.A."/>
            <person name="Procaccini G."/>
            <person name="Duarte C.M."/>
            <person name="Schmutz J."/>
            <person name="Reusch T.B.H."/>
            <person name="Van de Peer Y."/>
        </authorList>
    </citation>
    <scope>NUCLEOTIDE SEQUENCE [LARGE SCALE GENOMIC DNA]</scope>
    <source>
        <strain evidence="13">cv. Finnish</strain>
    </source>
</reference>
<accession>A0A0K9PXL2</accession>
<name>A0A0K9PXL2_ZOSMR</name>
<evidence type="ECO:0000256" key="8">
    <source>
        <dbReference type="PROSITE-ProRule" id="PRU00024"/>
    </source>
</evidence>
<dbReference type="GO" id="GO:0006355">
    <property type="term" value="P:regulation of DNA-templated transcription"/>
    <property type="evidence" value="ECO:0007669"/>
    <property type="project" value="UniProtKB-ARBA"/>
</dbReference>
<dbReference type="PANTHER" id="PTHR31717:SF138">
    <property type="entry name" value="CONSTANS-LIKE PROTEIN DAYS TO HEADING ON CHROMOSOME 2"/>
    <property type="match status" value="1"/>
</dbReference>
<dbReference type="InterPro" id="IPR010402">
    <property type="entry name" value="CCT_domain"/>
</dbReference>
<dbReference type="GO" id="GO:0008270">
    <property type="term" value="F:zinc ion binding"/>
    <property type="evidence" value="ECO:0007669"/>
    <property type="project" value="UniProtKB-KW"/>
</dbReference>
<evidence type="ECO:0000256" key="1">
    <source>
        <dbReference type="ARBA" id="ARBA00004123"/>
    </source>
</evidence>
<protein>
    <submittedName>
        <fullName evidence="12">Uncharacterized protein</fullName>
    </submittedName>
</protein>
<dbReference type="AlphaFoldDB" id="A0A0K9PXL2"/>
<comment type="subcellular location">
    <subcellularLocation>
        <location evidence="1 9">Nucleus</location>
    </subcellularLocation>
</comment>
<dbReference type="OrthoDB" id="153872at2759"/>
<dbReference type="OMA" id="ESACEQG"/>
<gene>
    <name evidence="12" type="ORF">ZOSMA_144G00090</name>
</gene>
<comment type="similarity">
    <text evidence="2">Belongs to the CONSTANS family.</text>
</comment>
<keyword evidence="4" id="KW-0677">Repeat</keyword>
<dbReference type="EMBL" id="LFYR01000555">
    <property type="protein sequence ID" value="KMZ73649.1"/>
    <property type="molecule type" value="Genomic_DNA"/>
</dbReference>
<dbReference type="PANTHER" id="PTHR31717">
    <property type="entry name" value="ZINC FINGER PROTEIN CONSTANS-LIKE 10"/>
    <property type="match status" value="1"/>
</dbReference>
<evidence type="ECO:0000256" key="4">
    <source>
        <dbReference type="ARBA" id="ARBA00022737"/>
    </source>
</evidence>
<proteinExistence type="inferred from homology"/>
<dbReference type="InterPro" id="IPR049808">
    <property type="entry name" value="CONSTANS-like_Bbox1"/>
</dbReference>
<feature type="domain" description="B box-type" evidence="10">
    <location>
        <begin position="1"/>
        <end position="47"/>
    </location>
</feature>
<keyword evidence="7 9" id="KW-0539">Nucleus</keyword>
<evidence type="ECO:0000256" key="6">
    <source>
        <dbReference type="ARBA" id="ARBA00022833"/>
    </source>
</evidence>
<evidence type="ECO:0000259" key="11">
    <source>
        <dbReference type="PROSITE" id="PS51017"/>
    </source>
</evidence>
<sequence length="337" mass="38253">MGLLCDFCGKERSTVHCRSDAACLCLLCDRRVHSANDLSKRHWRTLLCDKCNSQPAVTWRLNDKISLCEICDFNDLHGQINSQDQLKINGYSGCPSTSVFSTIWSFAPDFDGLKSCHRGTITANNDDENEYNRSTPVDLLTDLEKVNAWIGSSTLECNPNKPLASDDSPAQNLQRRNTGGMSEFEICQDDEPFQNFGIENDWNFSNYEQMFGLPSTNIQYSEKLHEIITKTVFTESTASANSGGDYQEHQVPSLIDFKAHESPWYSSLPENSTSHSRRGSAIVRYKEKKKARKFQKSIRYQSRKARADERRRVKGRFVKAGDTYDYDPLTPPHGSIC</sequence>
<comment type="caution">
    <text evidence="12">The sequence shown here is derived from an EMBL/GenBank/DDBJ whole genome shotgun (WGS) entry which is preliminary data.</text>
</comment>
<keyword evidence="13" id="KW-1185">Reference proteome</keyword>
<dbReference type="Pfam" id="PF06203">
    <property type="entry name" value="CCT"/>
    <property type="match status" value="1"/>
</dbReference>
<dbReference type="SMART" id="SM00336">
    <property type="entry name" value="BBOX"/>
    <property type="match status" value="1"/>
</dbReference>
<dbReference type="GO" id="GO:0005634">
    <property type="term" value="C:nucleus"/>
    <property type="evidence" value="ECO:0007669"/>
    <property type="project" value="UniProtKB-SubCell"/>
</dbReference>
<dbReference type="PROSITE" id="PS50119">
    <property type="entry name" value="ZF_BBOX"/>
    <property type="match status" value="1"/>
</dbReference>
<evidence type="ECO:0000313" key="12">
    <source>
        <dbReference type="EMBL" id="KMZ73649.1"/>
    </source>
</evidence>
<feature type="domain" description="CCT" evidence="11">
    <location>
        <begin position="278"/>
        <end position="320"/>
    </location>
</feature>
<dbReference type="Proteomes" id="UP000036987">
    <property type="component" value="Unassembled WGS sequence"/>
</dbReference>
<dbReference type="PROSITE" id="PS51017">
    <property type="entry name" value="CCT"/>
    <property type="match status" value="1"/>
</dbReference>
<evidence type="ECO:0000256" key="7">
    <source>
        <dbReference type="ARBA" id="ARBA00023242"/>
    </source>
</evidence>